<dbReference type="eggNOG" id="KOG1362">
    <property type="taxonomic scope" value="Eukaryota"/>
</dbReference>
<evidence type="ECO:0000256" key="3">
    <source>
        <dbReference type="ARBA" id="ARBA00022692"/>
    </source>
</evidence>
<evidence type="ECO:0000256" key="2">
    <source>
        <dbReference type="ARBA" id="ARBA00007168"/>
    </source>
</evidence>
<evidence type="ECO:0000256" key="6">
    <source>
        <dbReference type="RuleBase" id="RU368066"/>
    </source>
</evidence>
<feature type="transmembrane region" description="Helical" evidence="6">
    <location>
        <begin position="153"/>
        <end position="177"/>
    </location>
</feature>
<dbReference type="EnsemblMetazoa" id="SMAR007420-RA">
    <property type="protein sequence ID" value="SMAR007420-PA"/>
    <property type="gene ID" value="SMAR007420"/>
</dbReference>
<feature type="transmembrane region" description="Helical" evidence="6">
    <location>
        <begin position="279"/>
        <end position="301"/>
    </location>
</feature>
<dbReference type="InterPro" id="IPR007603">
    <property type="entry name" value="Choline_transptr-like"/>
</dbReference>
<comment type="subcellular location">
    <subcellularLocation>
        <location evidence="6">Cell membrane</location>
        <topology evidence="6">Multi-pass membrane protein</topology>
    </subcellularLocation>
    <subcellularLocation>
        <location evidence="1">Membrane</location>
        <topology evidence="1">Multi-pass membrane protein</topology>
    </subcellularLocation>
</comment>
<feature type="transmembrane region" description="Helical" evidence="6">
    <location>
        <begin position="21"/>
        <end position="42"/>
    </location>
</feature>
<evidence type="ECO:0000313" key="8">
    <source>
        <dbReference type="Proteomes" id="UP000014500"/>
    </source>
</evidence>
<accession>T1J1K1</accession>
<evidence type="ECO:0000256" key="5">
    <source>
        <dbReference type="ARBA" id="ARBA00023136"/>
    </source>
</evidence>
<dbReference type="PANTHER" id="PTHR12385">
    <property type="entry name" value="CHOLINE TRANSPORTER-LIKE (SLC FAMILY 44)"/>
    <property type="match status" value="1"/>
</dbReference>
<dbReference type="PANTHER" id="PTHR12385:SF12">
    <property type="entry name" value="CHOLINE TRANSPORTER-LIKE PROTEIN"/>
    <property type="match status" value="1"/>
</dbReference>
<feature type="transmembrane region" description="Helical" evidence="6">
    <location>
        <begin position="510"/>
        <end position="531"/>
    </location>
</feature>
<dbReference type="GO" id="GO:0005886">
    <property type="term" value="C:plasma membrane"/>
    <property type="evidence" value="ECO:0007669"/>
    <property type="project" value="UniProtKB-SubCell"/>
</dbReference>
<name>T1J1K1_STRMM</name>
<evidence type="ECO:0000256" key="1">
    <source>
        <dbReference type="ARBA" id="ARBA00004141"/>
    </source>
</evidence>
<reference evidence="7" key="2">
    <citation type="submission" date="2015-02" db="UniProtKB">
        <authorList>
            <consortium name="EnsemblMetazoa"/>
        </authorList>
    </citation>
    <scope>IDENTIFICATION</scope>
</reference>
<dbReference type="OMA" id="IEQRSCT"/>
<feature type="transmembrane region" description="Helical" evidence="6">
    <location>
        <begin position="183"/>
        <end position="207"/>
    </location>
</feature>
<dbReference type="STRING" id="126957.T1J1K1"/>
<evidence type="ECO:0000313" key="7">
    <source>
        <dbReference type="EnsemblMetazoa" id="SMAR007420-PA"/>
    </source>
</evidence>
<dbReference type="Pfam" id="PF04515">
    <property type="entry name" value="Choline_transpo"/>
    <property type="match status" value="1"/>
</dbReference>
<keyword evidence="3 6" id="KW-0812">Transmembrane</keyword>
<reference evidence="8" key="1">
    <citation type="submission" date="2011-05" db="EMBL/GenBank/DDBJ databases">
        <authorList>
            <person name="Richards S.R."/>
            <person name="Qu J."/>
            <person name="Jiang H."/>
            <person name="Jhangiani S.N."/>
            <person name="Agravi P."/>
            <person name="Goodspeed R."/>
            <person name="Gross S."/>
            <person name="Mandapat C."/>
            <person name="Jackson L."/>
            <person name="Mathew T."/>
            <person name="Pu L."/>
            <person name="Thornton R."/>
            <person name="Saada N."/>
            <person name="Wilczek-Boney K.B."/>
            <person name="Lee S."/>
            <person name="Kovar C."/>
            <person name="Wu Y."/>
            <person name="Scherer S.E."/>
            <person name="Worley K.C."/>
            <person name="Muzny D.M."/>
            <person name="Gibbs R."/>
        </authorList>
    </citation>
    <scope>NUCLEOTIDE SEQUENCE</scope>
    <source>
        <strain evidence="8">Brora</strain>
    </source>
</reference>
<protein>
    <recommendedName>
        <fullName evidence="6">Choline transporter-like protein</fullName>
    </recommendedName>
</protein>
<keyword evidence="8" id="KW-1185">Reference proteome</keyword>
<keyword evidence="4 6" id="KW-1133">Transmembrane helix</keyword>
<proteinExistence type="inferred from homology"/>
<comment type="function">
    <text evidence="6">Choline transporter.</text>
</comment>
<dbReference type="AlphaFoldDB" id="T1J1K1"/>
<dbReference type="HOGENOM" id="CLU_017181_2_0_1"/>
<keyword evidence="5 6" id="KW-0472">Membrane</keyword>
<dbReference type="EMBL" id="JH431789">
    <property type="status" value="NOT_ANNOTATED_CDS"/>
    <property type="molecule type" value="Genomic_DNA"/>
</dbReference>
<sequence length="598" mass="69710">MGCFDDPKEDPRYGKCGCTDLICLSIFSVFIAVMLCIFFDVWDPFNSVKLCVRQCPDRKLETFDDLKAFTKHTACSLCYDLAMSQYEKGVFYMDEKWQFVCPNFPVYQSVSVFRRCIPKSTRDISAKLIYSIHSYLNNIEFLQQLFTDFYKSWVTMAWLITLGVGISLCTILSFHYYAYIVSWTILIASSLAAIVFTIILWVTFVNIEHELDDTPREEQLDKMLRNEIAFLIYSILATIITIIIIIIAVFMRKKIKLMIDLFKTASKCFQTIPCLFSQPLWTCCALTIFLIFWISVMLSLATANRSSLIKTDHHHHHHHHSGKDLTTNKTFTHLPVMFPSFQFEDPTWVQSMWWYYVIAFIWICEFILAFQQMVIAGAVSRWYFTRHVDDLKSWPILNSFRKVLFFHIGSLAIGSFLITIFKLPRLLLTFIDNRMKKETPEWCRGCVKCCGICCWCCLHALEKFIRYMNHNAYTIVVWRRTNFCCSAKRAYDILSAHILEIAVLDKAGDCILFFGKCFVTIVVGIIGLLVMQNDPELYFYAGPLLVVCVFTYFIAHCFFSIYEMVIDTLFLCLCEDYYHKTDEDGLAFAKGSLEVKYF</sequence>
<comment type="similarity">
    <text evidence="2 6">Belongs to the CTL (choline transporter-like) family.</text>
</comment>
<dbReference type="GO" id="GO:0022857">
    <property type="term" value="F:transmembrane transporter activity"/>
    <property type="evidence" value="ECO:0007669"/>
    <property type="project" value="UniProtKB-UniRule"/>
</dbReference>
<feature type="transmembrane region" description="Helical" evidence="6">
    <location>
        <begin position="537"/>
        <end position="559"/>
    </location>
</feature>
<feature type="transmembrane region" description="Helical" evidence="6">
    <location>
        <begin position="404"/>
        <end position="428"/>
    </location>
</feature>
<feature type="transmembrane region" description="Helical" evidence="6">
    <location>
        <begin position="228"/>
        <end position="251"/>
    </location>
</feature>
<feature type="transmembrane region" description="Helical" evidence="6">
    <location>
        <begin position="353"/>
        <end position="384"/>
    </location>
</feature>
<dbReference type="Proteomes" id="UP000014500">
    <property type="component" value="Unassembled WGS sequence"/>
</dbReference>
<organism evidence="7 8">
    <name type="scientific">Strigamia maritima</name>
    <name type="common">European centipede</name>
    <name type="synonym">Geophilus maritimus</name>
    <dbReference type="NCBI Taxonomy" id="126957"/>
    <lineage>
        <taxon>Eukaryota</taxon>
        <taxon>Metazoa</taxon>
        <taxon>Ecdysozoa</taxon>
        <taxon>Arthropoda</taxon>
        <taxon>Myriapoda</taxon>
        <taxon>Chilopoda</taxon>
        <taxon>Pleurostigmophora</taxon>
        <taxon>Geophilomorpha</taxon>
        <taxon>Linotaeniidae</taxon>
        <taxon>Strigamia</taxon>
    </lineage>
</organism>
<dbReference type="PhylomeDB" id="T1J1K1"/>
<evidence type="ECO:0000256" key="4">
    <source>
        <dbReference type="ARBA" id="ARBA00022989"/>
    </source>
</evidence>